<feature type="compositionally biased region" description="Polar residues" evidence="9">
    <location>
        <begin position="1"/>
        <end position="11"/>
    </location>
</feature>
<accession>W4KNY4</accession>
<dbReference type="FunCoup" id="W4KNY4">
    <property type="interactions" value="242"/>
</dbReference>
<reference evidence="12 13" key="1">
    <citation type="journal article" date="2012" name="New Phytol.">
        <title>Insight into trade-off between wood decay and parasitism from the genome of a fungal forest pathogen.</title>
        <authorList>
            <person name="Olson A."/>
            <person name="Aerts A."/>
            <person name="Asiegbu F."/>
            <person name="Belbahri L."/>
            <person name="Bouzid O."/>
            <person name="Broberg A."/>
            <person name="Canback B."/>
            <person name="Coutinho P.M."/>
            <person name="Cullen D."/>
            <person name="Dalman K."/>
            <person name="Deflorio G."/>
            <person name="van Diepen L.T."/>
            <person name="Dunand C."/>
            <person name="Duplessis S."/>
            <person name="Durling M."/>
            <person name="Gonthier P."/>
            <person name="Grimwood J."/>
            <person name="Fossdal C.G."/>
            <person name="Hansson D."/>
            <person name="Henrissat B."/>
            <person name="Hietala A."/>
            <person name="Himmelstrand K."/>
            <person name="Hoffmeister D."/>
            <person name="Hogberg N."/>
            <person name="James T.Y."/>
            <person name="Karlsson M."/>
            <person name="Kohler A."/>
            <person name="Kues U."/>
            <person name="Lee Y.H."/>
            <person name="Lin Y.C."/>
            <person name="Lind M."/>
            <person name="Lindquist E."/>
            <person name="Lombard V."/>
            <person name="Lucas S."/>
            <person name="Lunden K."/>
            <person name="Morin E."/>
            <person name="Murat C."/>
            <person name="Park J."/>
            <person name="Raffaello T."/>
            <person name="Rouze P."/>
            <person name="Salamov A."/>
            <person name="Schmutz J."/>
            <person name="Solheim H."/>
            <person name="Stahlberg J."/>
            <person name="Velez H."/>
            <person name="de Vries R.P."/>
            <person name="Wiebenga A."/>
            <person name="Woodward S."/>
            <person name="Yakovlev I."/>
            <person name="Garbelotto M."/>
            <person name="Martin F."/>
            <person name="Grigoriev I.V."/>
            <person name="Stenlid J."/>
        </authorList>
    </citation>
    <scope>NUCLEOTIDE SEQUENCE [LARGE SCALE GENOMIC DNA]</scope>
    <source>
        <strain evidence="12 13">TC 32-1</strain>
    </source>
</reference>
<dbReference type="KEGG" id="hir:HETIRDRAFT_448020"/>
<proteinExistence type="predicted"/>
<evidence type="ECO:0000256" key="4">
    <source>
        <dbReference type="ARBA" id="ARBA00022927"/>
    </source>
</evidence>
<keyword evidence="6" id="KW-0333">Golgi apparatus</keyword>
<evidence type="ECO:0000256" key="5">
    <source>
        <dbReference type="ARBA" id="ARBA00022989"/>
    </source>
</evidence>
<dbReference type="GO" id="GO:0015031">
    <property type="term" value="P:protein transport"/>
    <property type="evidence" value="ECO:0007669"/>
    <property type="project" value="UniProtKB-KW"/>
</dbReference>
<dbReference type="eggNOG" id="KOG3385">
    <property type="taxonomic scope" value="Eukaryota"/>
</dbReference>
<dbReference type="SMART" id="SM00397">
    <property type="entry name" value="t_SNARE"/>
    <property type="match status" value="1"/>
</dbReference>
<dbReference type="EMBL" id="KI925454">
    <property type="protein sequence ID" value="ETW87522.1"/>
    <property type="molecule type" value="Genomic_DNA"/>
</dbReference>
<keyword evidence="5 10" id="KW-1133">Transmembrane helix</keyword>
<protein>
    <recommendedName>
        <fullName evidence="11">t-SNARE coiled-coil homology domain-containing protein</fullName>
    </recommendedName>
</protein>
<evidence type="ECO:0000256" key="6">
    <source>
        <dbReference type="ARBA" id="ARBA00023034"/>
    </source>
</evidence>
<feature type="transmembrane region" description="Helical" evidence="10">
    <location>
        <begin position="127"/>
        <end position="147"/>
    </location>
</feature>
<organism evidence="12 13">
    <name type="scientific">Heterobasidion irregulare (strain TC 32-1)</name>
    <dbReference type="NCBI Taxonomy" id="747525"/>
    <lineage>
        <taxon>Eukaryota</taxon>
        <taxon>Fungi</taxon>
        <taxon>Dikarya</taxon>
        <taxon>Basidiomycota</taxon>
        <taxon>Agaricomycotina</taxon>
        <taxon>Agaricomycetes</taxon>
        <taxon>Russulales</taxon>
        <taxon>Bondarzewiaceae</taxon>
        <taxon>Heterobasidion</taxon>
        <taxon>Heterobasidion annosum species complex</taxon>
    </lineage>
</organism>
<dbReference type="RefSeq" id="XP_009541414.1">
    <property type="nucleotide sequence ID" value="XM_009543119.1"/>
</dbReference>
<feature type="region of interest" description="Disordered" evidence="9">
    <location>
        <begin position="1"/>
        <end position="57"/>
    </location>
</feature>
<dbReference type="PROSITE" id="PS50192">
    <property type="entry name" value="T_SNARE"/>
    <property type="match status" value="1"/>
</dbReference>
<dbReference type="AlphaFoldDB" id="W4KNY4"/>
<feature type="domain" description="T-SNARE coiled-coil homology" evidence="11">
    <location>
        <begin position="57"/>
        <end position="119"/>
    </location>
</feature>
<evidence type="ECO:0000256" key="9">
    <source>
        <dbReference type="SAM" id="MobiDB-lite"/>
    </source>
</evidence>
<keyword evidence="3 10" id="KW-0812">Transmembrane</keyword>
<evidence type="ECO:0000259" key="11">
    <source>
        <dbReference type="PROSITE" id="PS50192"/>
    </source>
</evidence>
<dbReference type="InterPro" id="IPR000727">
    <property type="entry name" value="T_SNARE_dom"/>
</dbReference>
<keyword evidence="2" id="KW-0813">Transport</keyword>
<dbReference type="InterPro" id="IPR039899">
    <property type="entry name" value="BET1_SNARE"/>
</dbReference>
<dbReference type="InParanoid" id="W4KNY4"/>
<dbReference type="GO" id="GO:0000139">
    <property type="term" value="C:Golgi membrane"/>
    <property type="evidence" value="ECO:0007669"/>
    <property type="project" value="UniProtKB-SubCell"/>
</dbReference>
<sequence length="149" mass="16991">MSQRYRPSSSHSLRDRATLGLPEPSSGYFHTPPHSGRSSPFDPQAQAHTPSGHRYVDDLEGQNDEALEGLSAKVKLLKDITIGIGNEVRESTVQLSQMNDAFAETSGILSGTFRRMNNMAARQGCRWLWYIVFLAIVFWFFLVVWWFRR</sequence>
<evidence type="ECO:0000256" key="2">
    <source>
        <dbReference type="ARBA" id="ARBA00022448"/>
    </source>
</evidence>
<keyword evidence="7 10" id="KW-0472">Membrane</keyword>
<evidence type="ECO:0000256" key="8">
    <source>
        <dbReference type="ARBA" id="ARBA00046280"/>
    </source>
</evidence>
<dbReference type="Proteomes" id="UP000030671">
    <property type="component" value="Unassembled WGS sequence"/>
</dbReference>
<keyword evidence="13" id="KW-1185">Reference proteome</keyword>
<name>W4KNY4_HETIT</name>
<evidence type="ECO:0000256" key="3">
    <source>
        <dbReference type="ARBA" id="ARBA00022692"/>
    </source>
</evidence>
<evidence type="ECO:0000256" key="7">
    <source>
        <dbReference type="ARBA" id="ARBA00023136"/>
    </source>
</evidence>
<keyword evidence="4" id="KW-0653">Protein transport</keyword>
<dbReference type="HOGENOM" id="CLU_086133_1_2_1"/>
<dbReference type="GeneID" id="20675815"/>
<dbReference type="STRING" id="747525.W4KNY4"/>
<gene>
    <name evidence="12" type="ORF">HETIRDRAFT_448020</name>
</gene>
<dbReference type="Gene3D" id="1.20.5.110">
    <property type="match status" value="1"/>
</dbReference>
<dbReference type="PANTHER" id="PTHR12791">
    <property type="entry name" value="GOLGI SNARE BET1-RELATED"/>
    <property type="match status" value="1"/>
</dbReference>
<evidence type="ECO:0000256" key="10">
    <source>
        <dbReference type="SAM" id="Phobius"/>
    </source>
</evidence>
<evidence type="ECO:0000313" key="13">
    <source>
        <dbReference type="Proteomes" id="UP000030671"/>
    </source>
</evidence>
<dbReference type="CDD" id="cd15853">
    <property type="entry name" value="SNARE_Bet1"/>
    <property type="match status" value="1"/>
</dbReference>
<dbReference type="SUPFAM" id="SSF58038">
    <property type="entry name" value="SNARE fusion complex"/>
    <property type="match status" value="1"/>
</dbReference>
<dbReference type="FunFam" id="1.20.5.110:FF:000057">
    <property type="entry name" value="SNARE complex subunit (Bet1), putative"/>
    <property type="match status" value="1"/>
</dbReference>
<evidence type="ECO:0000313" key="12">
    <source>
        <dbReference type="EMBL" id="ETW87522.1"/>
    </source>
</evidence>
<comment type="subcellular location">
    <subcellularLocation>
        <location evidence="8">Endomembrane system</location>
        <topology evidence="8">Single-pass type IV membrane protein</topology>
    </subcellularLocation>
    <subcellularLocation>
        <location evidence="1">Golgi apparatus membrane</location>
    </subcellularLocation>
</comment>
<dbReference type="OrthoDB" id="261831at2759"/>
<evidence type="ECO:0000256" key="1">
    <source>
        <dbReference type="ARBA" id="ARBA00004394"/>
    </source>
</evidence>